<name>A0A126V4W7_9RHOB</name>
<keyword evidence="2" id="KW-1185">Reference proteome</keyword>
<protein>
    <submittedName>
        <fullName evidence="1">Uncharacterized protein</fullName>
    </submittedName>
</protein>
<evidence type="ECO:0000313" key="1">
    <source>
        <dbReference type="EMBL" id="AML53313.1"/>
    </source>
</evidence>
<dbReference type="AlphaFoldDB" id="A0A126V4W7"/>
<dbReference type="EMBL" id="CP014327">
    <property type="protein sequence ID" value="AML53313.1"/>
    <property type="molecule type" value="Genomic_DNA"/>
</dbReference>
<sequence length="69" mass="7500">MKPDVGQDYARILPSKAILMTYWGSNLPLAAKDAAKESGETMANRFKLPSIVLGSILGTLAEQNLRLHS</sequence>
<proteinExistence type="predicted"/>
<reference evidence="1 2" key="1">
    <citation type="submission" date="2016-02" db="EMBL/GenBank/DDBJ databases">
        <title>Complete genome sequence of Halocynthiibacter arcticus PAMC 20958t from arctic marine sediment.</title>
        <authorList>
            <person name="Lee Y.M."/>
            <person name="Baek K."/>
            <person name="Lee H.K."/>
            <person name="Shin S.C."/>
        </authorList>
    </citation>
    <scope>NUCLEOTIDE SEQUENCE [LARGE SCALE GENOMIC DNA]</scope>
    <source>
        <strain evidence="1">PAMC 20958</strain>
    </source>
</reference>
<gene>
    <name evidence="1" type="ORF">RC74_20505</name>
</gene>
<evidence type="ECO:0000313" key="2">
    <source>
        <dbReference type="Proteomes" id="UP000070371"/>
    </source>
</evidence>
<dbReference type="Proteomes" id="UP000070371">
    <property type="component" value="Chromosome"/>
</dbReference>
<dbReference type="KEGG" id="hat:RC74_20505"/>
<accession>A0A126V4W7</accession>
<organism evidence="1 2">
    <name type="scientific">Falsihalocynthiibacter arcticus</name>
    <dbReference type="NCBI Taxonomy" id="1579316"/>
    <lineage>
        <taxon>Bacteria</taxon>
        <taxon>Pseudomonadati</taxon>
        <taxon>Pseudomonadota</taxon>
        <taxon>Alphaproteobacteria</taxon>
        <taxon>Rhodobacterales</taxon>
        <taxon>Roseobacteraceae</taxon>
        <taxon>Falsihalocynthiibacter</taxon>
    </lineage>
</organism>
<dbReference type="STRING" id="1579316.RC74_20505"/>